<reference evidence="2" key="1">
    <citation type="journal article" date="2019" name="Int. J. Syst. Evol. Microbiol.">
        <title>The Global Catalogue of Microorganisms (GCM) 10K type strain sequencing project: providing services to taxonomists for standard genome sequencing and annotation.</title>
        <authorList>
            <consortium name="The Broad Institute Genomics Platform"/>
            <consortium name="The Broad Institute Genome Sequencing Center for Infectious Disease"/>
            <person name="Wu L."/>
            <person name="Ma J."/>
        </authorList>
    </citation>
    <scope>NUCLEOTIDE SEQUENCE [LARGE SCALE GENOMIC DNA]</scope>
    <source>
        <strain evidence="2">CCUG 42722</strain>
    </source>
</reference>
<dbReference type="EMBL" id="JBHSFI010000004">
    <property type="protein sequence ID" value="MFC4629439.1"/>
    <property type="molecule type" value="Genomic_DNA"/>
</dbReference>
<dbReference type="InterPro" id="IPR046175">
    <property type="entry name" value="DUF6177"/>
</dbReference>
<protein>
    <submittedName>
        <fullName evidence="1">DUF6177 family protein</fullName>
    </submittedName>
</protein>
<evidence type="ECO:0000313" key="2">
    <source>
        <dbReference type="Proteomes" id="UP001596011"/>
    </source>
</evidence>
<dbReference type="RefSeq" id="WP_377136470.1">
    <property type="nucleotide sequence ID" value="NZ_JBHSFI010000004.1"/>
</dbReference>
<dbReference type="Pfam" id="PF19674">
    <property type="entry name" value="DUF6177"/>
    <property type="match status" value="1"/>
</dbReference>
<keyword evidence="2" id="KW-1185">Reference proteome</keyword>
<dbReference type="Proteomes" id="UP001596011">
    <property type="component" value="Unassembled WGS sequence"/>
</dbReference>
<sequence length="370" mass="39799">MPTEPEPALHPLIDGWDVEANLFLTQSRAVVAGLTEARSDLLRSIDGSRLVLGTDERSYLTRPMRDALVGTGGIWMVDQGDGTFRDGITGRQFSRLQDAVDASSGPPTLESMSPVFLGGTPDSIDEQVAADLTARRSGPVAGTVQLSLSVRHKARPTTTLGRAAELAIEHLTGAPPLSWGTHEPALAAWDRTVLTRYVRKRAPQPVRLVVVGDGVIGTMLVRRTRDGLEEITTLDVVTGRPGSDAARHVTEKVPGLFDTLGNELLPLFCLATTRIGRGDLRVPPELEAPPAPLQMLLGAPGIRQLRVDVDAAVREHGAVRLGARRLPVLRFTLGTFDHADWNTATRIVRWLGAEELLADLHGTAPSDPAP</sequence>
<gene>
    <name evidence="1" type="ORF">ACFO6V_14435</name>
</gene>
<evidence type="ECO:0000313" key="1">
    <source>
        <dbReference type="EMBL" id="MFC4629439.1"/>
    </source>
</evidence>
<proteinExistence type="predicted"/>
<organism evidence="1 2">
    <name type="scientific">Promicromonospora alba</name>
    <dbReference type="NCBI Taxonomy" id="1616110"/>
    <lineage>
        <taxon>Bacteria</taxon>
        <taxon>Bacillati</taxon>
        <taxon>Actinomycetota</taxon>
        <taxon>Actinomycetes</taxon>
        <taxon>Micrococcales</taxon>
        <taxon>Promicromonosporaceae</taxon>
        <taxon>Promicromonospora</taxon>
    </lineage>
</organism>
<name>A0ABV9HHP8_9MICO</name>
<accession>A0ABV9HHP8</accession>
<comment type="caution">
    <text evidence="1">The sequence shown here is derived from an EMBL/GenBank/DDBJ whole genome shotgun (WGS) entry which is preliminary data.</text>
</comment>